<gene>
    <name evidence="2" type="ORF">FGO68_gene16048</name>
</gene>
<evidence type="ECO:0000313" key="2">
    <source>
        <dbReference type="EMBL" id="TNV87904.1"/>
    </source>
</evidence>
<feature type="region of interest" description="Disordered" evidence="1">
    <location>
        <begin position="48"/>
        <end position="95"/>
    </location>
</feature>
<protein>
    <submittedName>
        <fullName evidence="2">Uncharacterized protein</fullName>
    </submittedName>
</protein>
<dbReference type="AlphaFoldDB" id="A0A8J8TA46"/>
<sequence>MKEEVSMLIDRTGSSGGGEEQAQQIREVPFYPERLRCLQEWKEGASRHWKFHRARREPKYKWRKSRKNRKSQGSQFKKMQRRNHLSSKRGRNKLK</sequence>
<dbReference type="Proteomes" id="UP000785679">
    <property type="component" value="Unassembled WGS sequence"/>
</dbReference>
<evidence type="ECO:0000313" key="3">
    <source>
        <dbReference type="Proteomes" id="UP000785679"/>
    </source>
</evidence>
<organism evidence="2 3">
    <name type="scientific">Halteria grandinella</name>
    <dbReference type="NCBI Taxonomy" id="5974"/>
    <lineage>
        <taxon>Eukaryota</taxon>
        <taxon>Sar</taxon>
        <taxon>Alveolata</taxon>
        <taxon>Ciliophora</taxon>
        <taxon>Intramacronucleata</taxon>
        <taxon>Spirotrichea</taxon>
        <taxon>Stichotrichia</taxon>
        <taxon>Sporadotrichida</taxon>
        <taxon>Halteriidae</taxon>
        <taxon>Halteria</taxon>
    </lineage>
</organism>
<accession>A0A8J8TA46</accession>
<keyword evidence="3" id="KW-1185">Reference proteome</keyword>
<feature type="compositionally biased region" description="Basic residues" evidence="1">
    <location>
        <begin position="78"/>
        <end position="95"/>
    </location>
</feature>
<feature type="region of interest" description="Disordered" evidence="1">
    <location>
        <begin position="1"/>
        <end position="25"/>
    </location>
</feature>
<comment type="caution">
    <text evidence="2">The sequence shown here is derived from an EMBL/GenBank/DDBJ whole genome shotgun (WGS) entry which is preliminary data.</text>
</comment>
<name>A0A8J8TA46_HALGN</name>
<feature type="compositionally biased region" description="Basic residues" evidence="1">
    <location>
        <begin position="48"/>
        <end position="70"/>
    </location>
</feature>
<reference evidence="2" key="1">
    <citation type="submission" date="2019-06" db="EMBL/GenBank/DDBJ databases">
        <authorList>
            <person name="Zheng W."/>
        </authorList>
    </citation>
    <scope>NUCLEOTIDE SEQUENCE</scope>
    <source>
        <strain evidence="2">QDHG01</strain>
    </source>
</reference>
<dbReference type="EMBL" id="RRYP01000158">
    <property type="protein sequence ID" value="TNV87904.1"/>
    <property type="molecule type" value="Genomic_DNA"/>
</dbReference>
<proteinExistence type="predicted"/>
<evidence type="ECO:0000256" key="1">
    <source>
        <dbReference type="SAM" id="MobiDB-lite"/>
    </source>
</evidence>